<dbReference type="EMBL" id="WPCR01000014">
    <property type="protein sequence ID" value="NHM14933.1"/>
    <property type="molecule type" value="Genomic_DNA"/>
</dbReference>
<accession>A0A9E6MP79</accession>
<dbReference type="Proteomes" id="UP000671910">
    <property type="component" value="Chromosome"/>
</dbReference>
<evidence type="ECO:0000256" key="1">
    <source>
        <dbReference type="SAM" id="Phobius"/>
    </source>
</evidence>
<reference evidence="2 4" key="1">
    <citation type="submission" date="2019-11" db="EMBL/GenBank/DDBJ databases">
        <title>Eggerthellaceae novel genus isolated from the rectal contents of marmort.</title>
        <authorList>
            <person name="Zhang G."/>
        </authorList>
    </citation>
    <scope>NUCLEOTIDE SEQUENCE [LARGE SCALE GENOMIC DNA]</scope>
    <source>
        <strain evidence="4">zg-886</strain>
        <strain evidence="2">Zg-886</strain>
    </source>
</reference>
<dbReference type="AlphaFoldDB" id="A0A9E6MP79"/>
<keyword evidence="1" id="KW-1133">Transmembrane helix</keyword>
<keyword evidence="1" id="KW-0472">Membrane</keyword>
<organism evidence="3 5">
    <name type="scientific">Xiamenia xianingshaonis</name>
    <dbReference type="NCBI Taxonomy" id="2682776"/>
    <lineage>
        <taxon>Bacteria</taxon>
        <taxon>Bacillati</taxon>
        <taxon>Actinomycetota</taxon>
        <taxon>Coriobacteriia</taxon>
        <taxon>Eggerthellales</taxon>
        <taxon>Eggerthellaceae</taxon>
        <taxon>Xiamenia</taxon>
    </lineage>
</organism>
<dbReference type="KEGG" id="ebz:J7S26_04920"/>
<sequence>MKIVGMGIPELLIMFIAVVLPLAICAAFLVAVYFIVRKAVRDELRGCGIDPRNANRP</sequence>
<gene>
    <name evidence="2" type="ORF">GMI68_09240</name>
    <name evidence="3" type="ORF">J7S26_04920</name>
</gene>
<dbReference type="RefSeq" id="WP_166340403.1">
    <property type="nucleotide sequence ID" value="NZ_CP072829.1"/>
</dbReference>
<keyword evidence="4" id="KW-1185">Reference proteome</keyword>
<evidence type="ECO:0000313" key="3">
    <source>
        <dbReference type="EMBL" id="QTU83741.1"/>
    </source>
</evidence>
<reference evidence="3" key="2">
    <citation type="submission" date="2021-04" db="EMBL/GenBank/DDBJ databases">
        <title>Novel species in family Eggerthellaceae.</title>
        <authorList>
            <person name="Zhang G."/>
        </authorList>
    </citation>
    <scope>NUCLEOTIDE SEQUENCE</scope>
    <source>
        <strain evidence="3">Zg-886</strain>
    </source>
</reference>
<dbReference type="Proteomes" id="UP000636394">
    <property type="component" value="Unassembled WGS sequence"/>
</dbReference>
<protein>
    <submittedName>
        <fullName evidence="3">Uncharacterized protein</fullName>
    </submittedName>
</protein>
<name>A0A9E6MP79_9ACTN</name>
<dbReference type="EMBL" id="CP072829">
    <property type="protein sequence ID" value="QTU83741.1"/>
    <property type="molecule type" value="Genomic_DNA"/>
</dbReference>
<feature type="transmembrane region" description="Helical" evidence="1">
    <location>
        <begin position="12"/>
        <end position="36"/>
    </location>
</feature>
<proteinExistence type="predicted"/>
<evidence type="ECO:0000313" key="5">
    <source>
        <dbReference type="Proteomes" id="UP000671910"/>
    </source>
</evidence>
<evidence type="ECO:0000313" key="2">
    <source>
        <dbReference type="EMBL" id="NHM14933.1"/>
    </source>
</evidence>
<evidence type="ECO:0000313" key="4">
    <source>
        <dbReference type="Proteomes" id="UP000636394"/>
    </source>
</evidence>
<keyword evidence="1" id="KW-0812">Transmembrane</keyword>